<dbReference type="OrthoDB" id="433687at2759"/>
<dbReference type="Proteomes" id="UP000649617">
    <property type="component" value="Unassembled WGS sequence"/>
</dbReference>
<gene>
    <name evidence="2" type="primary">Uso1</name>
    <name evidence="2" type="ORF">SPIL2461_LOCUS2429</name>
</gene>
<evidence type="ECO:0000313" key="3">
    <source>
        <dbReference type="Proteomes" id="UP000649617"/>
    </source>
</evidence>
<evidence type="ECO:0000256" key="1">
    <source>
        <dbReference type="SAM" id="Coils"/>
    </source>
</evidence>
<protein>
    <submittedName>
        <fullName evidence="2">Uso1 protein</fullName>
    </submittedName>
</protein>
<name>A0A812JS71_SYMPI</name>
<accession>A0A812JS71</accession>
<proteinExistence type="predicted"/>
<reference evidence="2" key="1">
    <citation type="submission" date="2021-02" db="EMBL/GenBank/DDBJ databases">
        <authorList>
            <person name="Dougan E. K."/>
            <person name="Rhodes N."/>
            <person name="Thang M."/>
            <person name="Chan C."/>
        </authorList>
    </citation>
    <scope>NUCLEOTIDE SEQUENCE</scope>
</reference>
<organism evidence="2 3">
    <name type="scientific">Symbiodinium pilosum</name>
    <name type="common">Dinoflagellate</name>
    <dbReference type="NCBI Taxonomy" id="2952"/>
    <lineage>
        <taxon>Eukaryota</taxon>
        <taxon>Sar</taxon>
        <taxon>Alveolata</taxon>
        <taxon>Dinophyceae</taxon>
        <taxon>Suessiales</taxon>
        <taxon>Symbiodiniaceae</taxon>
        <taxon>Symbiodinium</taxon>
    </lineage>
</organism>
<dbReference type="EMBL" id="CAJNIZ010002658">
    <property type="protein sequence ID" value="CAE7213184.1"/>
    <property type="molecule type" value="Genomic_DNA"/>
</dbReference>
<keyword evidence="1" id="KW-0175">Coiled coil</keyword>
<keyword evidence="3" id="KW-1185">Reference proteome</keyword>
<comment type="caution">
    <text evidence="2">The sequence shown here is derived from an EMBL/GenBank/DDBJ whole genome shotgun (WGS) entry which is preliminary data.</text>
</comment>
<sequence>MVDALLRSLSVGRACAIFDGGLGKFDIAAICHEVRCVNAQVGETFCITLSDAEQRVAGDELHSLGTVAIAKSQAEDGILVLKVWATRDTPPFSKHAEKRPVGEVRIPLRHLSDLCNCMLYFTWVNLESAGLNDSVAHLGYGNPFAANSSESFLQGIMSNPRQLMHPKACISLCRADQLAETDRLLWTKDLPRQDRVKRWGPLLRSQQQHAVMCTAQNLEAAQQQNGSGFLPQRLMHLRAQADEQAQEIELLQEQLQSASRSTTAPTSAEALDVLLNGGGDQWRQKPSMTLLEERTSRQLEEARGLAMQTEAALARRGREAEAHKELELQQSLSAQLRGELQSYEVELSKLGEEANNKIEAANIRIRALRRERDEASRALADRKEGNQKLQVLLQELEDEKSQLAQQKETLMRMVEDLHTCCNEAGLPAADRASIDSISGFKLPG</sequence>
<evidence type="ECO:0000313" key="2">
    <source>
        <dbReference type="EMBL" id="CAE7213184.1"/>
    </source>
</evidence>
<feature type="coiled-coil region" evidence="1">
    <location>
        <begin position="234"/>
        <end position="261"/>
    </location>
</feature>
<feature type="coiled-coil region" evidence="1">
    <location>
        <begin position="333"/>
        <end position="416"/>
    </location>
</feature>
<dbReference type="AlphaFoldDB" id="A0A812JS71"/>